<dbReference type="InterPro" id="IPR002293">
    <property type="entry name" value="AA/rel_permease1"/>
</dbReference>
<feature type="transmembrane region" description="Helical" evidence="6">
    <location>
        <begin position="253"/>
        <end position="279"/>
    </location>
</feature>
<keyword evidence="2" id="KW-0813">Transport</keyword>
<sequence length="487" mass="52223">MARHADVQEGANGPDEGKLLRELTLSSTFSLAFAFISPIVALYSIFGLGLADVGPAFWWGLIIAMAGQFLVALVFAMLVSRFPLEGSLYQWSKHLIGPRDGWFAGWTYICTLTITMAAVALGGASFLAQLLGLDPESRLVSVFLALGLIAFVTWGNTSGRRMFAAIVWLCIAAEVIGSVGVGVLLLVEFQVNPLSYILPGADLFDSVGTGLDGFFSSKAALAIAYCGWAFLGFESAGAVAEEVKHPERAVPRAMLLCMAAVGSVVAFSCLSLILAIPSLPMADGTDPVAGILVHHLGPLAYRGMLVLFVIGFLACMLGIQASVSRVIWAFGRDRQLPRADWLCRLSGSDQLPVNAILLTGALSTTLFLLSFTNLYPILLNFTISGFYIAFAFPLVAASLHVLNGQWRNGPFSLGRLSAPLICVATAWVLFETLNIAWPRYPNIPWYENWAVLLMVSFLGVVGGLLQLRMRRNVAPLTGAGLQAGRPS</sequence>
<evidence type="ECO:0000256" key="6">
    <source>
        <dbReference type="SAM" id="Phobius"/>
    </source>
</evidence>
<keyword evidence="3 6" id="KW-0812">Transmembrane</keyword>
<keyword evidence="5 6" id="KW-0472">Membrane</keyword>
<feature type="transmembrane region" description="Helical" evidence="6">
    <location>
        <begin position="413"/>
        <end position="437"/>
    </location>
</feature>
<evidence type="ECO:0000256" key="5">
    <source>
        <dbReference type="ARBA" id="ARBA00023136"/>
    </source>
</evidence>
<feature type="transmembrane region" description="Helical" evidence="6">
    <location>
        <begin position="299"/>
        <end position="330"/>
    </location>
</feature>
<dbReference type="PANTHER" id="PTHR45649">
    <property type="entry name" value="AMINO-ACID PERMEASE BAT1"/>
    <property type="match status" value="1"/>
</dbReference>
<feature type="transmembrane region" description="Helical" evidence="6">
    <location>
        <begin position="57"/>
        <end position="80"/>
    </location>
</feature>
<evidence type="ECO:0000256" key="1">
    <source>
        <dbReference type="ARBA" id="ARBA00004141"/>
    </source>
</evidence>
<evidence type="ECO:0000313" key="7">
    <source>
        <dbReference type="EMBL" id="MBT8764578.1"/>
    </source>
</evidence>
<feature type="transmembrane region" description="Helical" evidence="6">
    <location>
        <begin position="449"/>
        <end position="467"/>
    </location>
</feature>
<name>A0ABS5XA65_9GAMM</name>
<feature type="transmembrane region" description="Helical" evidence="6">
    <location>
        <begin position="139"/>
        <end position="156"/>
    </location>
</feature>
<dbReference type="RefSeq" id="WP_215368500.1">
    <property type="nucleotide sequence ID" value="NZ_JAGTIS010000001.1"/>
</dbReference>
<reference evidence="7 8" key="1">
    <citation type="submission" date="2021-04" db="EMBL/GenBank/DDBJ databases">
        <title>Pseudomonas boanensis sp. nov., a bacterium isolated from river water used for household purposes in Boane District, Mozambique.</title>
        <authorList>
            <person name="Nicklasson M."/>
            <person name="Martin-Rodriguez A.J."/>
            <person name="Thorell K."/>
            <person name="Neves L."/>
            <person name="Mussagy A."/>
            <person name="Rydberg H.A."/>
            <person name="Hernroth B."/>
            <person name="Svensson-Stadler L."/>
            <person name="Sjoling A."/>
        </authorList>
    </citation>
    <scope>NUCLEOTIDE SEQUENCE [LARGE SCALE GENOMIC DNA]</scope>
    <source>
        <strain evidence="7 8">DB1</strain>
    </source>
</reference>
<protein>
    <submittedName>
        <fullName evidence="7">Amino acid permease</fullName>
    </submittedName>
</protein>
<comment type="caution">
    <text evidence="7">The sequence shown here is derived from an EMBL/GenBank/DDBJ whole genome shotgun (WGS) entry which is preliminary data.</text>
</comment>
<feature type="transmembrane region" description="Helical" evidence="6">
    <location>
        <begin position="101"/>
        <end position="127"/>
    </location>
</feature>
<feature type="transmembrane region" description="Helical" evidence="6">
    <location>
        <begin position="377"/>
        <end position="401"/>
    </location>
</feature>
<dbReference type="PIRSF" id="PIRSF006060">
    <property type="entry name" value="AA_transporter"/>
    <property type="match status" value="1"/>
</dbReference>
<feature type="transmembrane region" description="Helical" evidence="6">
    <location>
        <begin position="163"/>
        <end position="187"/>
    </location>
</feature>
<feature type="transmembrane region" description="Helical" evidence="6">
    <location>
        <begin position="219"/>
        <end position="241"/>
    </location>
</feature>
<evidence type="ECO:0000256" key="2">
    <source>
        <dbReference type="ARBA" id="ARBA00022448"/>
    </source>
</evidence>
<keyword evidence="8" id="KW-1185">Reference proteome</keyword>
<dbReference type="EMBL" id="JAGTIS010000001">
    <property type="protein sequence ID" value="MBT8764578.1"/>
    <property type="molecule type" value="Genomic_DNA"/>
</dbReference>
<dbReference type="Pfam" id="PF13520">
    <property type="entry name" value="AA_permease_2"/>
    <property type="match status" value="1"/>
</dbReference>
<evidence type="ECO:0000313" key="8">
    <source>
        <dbReference type="Proteomes" id="UP001519667"/>
    </source>
</evidence>
<dbReference type="Proteomes" id="UP001519667">
    <property type="component" value="Unassembled WGS sequence"/>
</dbReference>
<feature type="transmembrane region" description="Helical" evidence="6">
    <location>
        <begin position="28"/>
        <end position="51"/>
    </location>
</feature>
<evidence type="ECO:0000256" key="4">
    <source>
        <dbReference type="ARBA" id="ARBA00022989"/>
    </source>
</evidence>
<gene>
    <name evidence="7" type="ORF">J7302_00190</name>
</gene>
<dbReference type="PANTHER" id="PTHR45649:SF26">
    <property type="entry name" value="OS04G0435100 PROTEIN"/>
    <property type="match status" value="1"/>
</dbReference>
<organism evidence="7 8">
    <name type="scientific">Metapseudomonas boanensis</name>
    <dbReference type="NCBI Taxonomy" id="2822138"/>
    <lineage>
        <taxon>Bacteria</taxon>
        <taxon>Pseudomonadati</taxon>
        <taxon>Pseudomonadota</taxon>
        <taxon>Gammaproteobacteria</taxon>
        <taxon>Pseudomonadales</taxon>
        <taxon>Pseudomonadaceae</taxon>
        <taxon>Metapseudomonas</taxon>
    </lineage>
</organism>
<feature type="transmembrane region" description="Helical" evidence="6">
    <location>
        <begin position="351"/>
        <end position="371"/>
    </location>
</feature>
<proteinExistence type="predicted"/>
<dbReference type="Gene3D" id="1.20.1740.10">
    <property type="entry name" value="Amino acid/polyamine transporter I"/>
    <property type="match status" value="1"/>
</dbReference>
<keyword evidence="4 6" id="KW-1133">Transmembrane helix</keyword>
<evidence type="ECO:0000256" key="3">
    <source>
        <dbReference type="ARBA" id="ARBA00022692"/>
    </source>
</evidence>
<comment type="subcellular location">
    <subcellularLocation>
        <location evidence="1">Membrane</location>
        <topology evidence="1">Multi-pass membrane protein</topology>
    </subcellularLocation>
</comment>
<accession>A0ABS5XA65</accession>